<sequence length="59" mass="6470">MPKLLSDLSSVTVVGLDLAKHLFQVHTIDSAGHIIVDRALRRKDEPAFFAALPQAYAKP</sequence>
<dbReference type="KEGG" id="sand:H3309_14155"/>
<reference evidence="1 2" key="1">
    <citation type="submission" date="2020-07" db="EMBL/GenBank/DDBJ databases">
        <title>Complete genome sequence for Sandaracinobacter sp. M6.</title>
        <authorList>
            <person name="Tang Y."/>
            <person name="Liu Q."/>
            <person name="Guo Z."/>
            <person name="Lei P."/>
            <person name="Huang B."/>
        </authorList>
    </citation>
    <scope>NUCLEOTIDE SEQUENCE [LARGE SCALE GENOMIC DNA]</scope>
    <source>
        <strain evidence="1 2">M6</strain>
    </source>
</reference>
<proteinExistence type="predicted"/>
<organism evidence="1 2">
    <name type="scientific">Sandaracinobacteroides saxicola</name>
    <dbReference type="NCBI Taxonomy" id="2759707"/>
    <lineage>
        <taxon>Bacteria</taxon>
        <taxon>Pseudomonadati</taxon>
        <taxon>Pseudomonadota</taxon>
        <taxon>Alphaproteobacteria</taxon>
        <taxon>Sphingomonadales</taxon>
        <taxon>Sphingosinicellaceae</taxon>
        <taxon>Sandaracinobacteroides</taxon>
    </lineage>
</organism>
<evidence type="ECO:0000313" key="2">
    <source>
        <dbReference type="Proteomes" id="UP000515292"/>
    </source>
</evidence>
<dbReference type="AlphaFoldDB" id="A0A7G5IGH5"/>
<evidence type="ECO:0008006" key="3">
    <source>
        <dbReference type="Google" id="ProtNLM"/>
    </source>
</evidence>
<gene>
    <name evidence="1" type="ORF">H3309_14155</name>
</gene>
<evidence type="ECO:0000313" key="1">
    <source>
        <dbReference type="EMBL" id="QMW22467.1"/>
    </source>
</evidence>
<dbReference type="Proteomes" id="UP000515292">
    <property type="component" value="Chromosome"/>
</dbReference>
<dbReference type="EMBL" id="CP059851">
    <property type="protein sequence ID" value="QMW22467.1"/>
    <property type="molecule type" value="Genomic_DNA"/>
</dbReference>
<name>A0A7G5IGH5_9SPHN</name>
<dbReference type="RefSeq" id="WP_182295396.1">
    <property type="nucleotide sequence ID" value="NZ_CP059851.1"/>
</dbReference>
<accession>A0A7G5IGH5</accession>
<protein>
    <recommendedName>
        <fullName evidence="3">IS110 family transposase</fullName>
    </recommendedName>
</protein>
<keyword evidence="2" id="KW-1185">Reference proteome</keyword>